<dbReference type="Pfam" id="PF00013">
    <property type="entry name" value="KH_1"/>
    <property type="match status" value="1"/>
</dbReference>
<feature type="compositionally biased region" description="Polar residues" evidence="2">
    <location>
        <begin position="255"/>
        <end position="270"/>
    </location>
</feature>
<dbReference type="CDD" id="cd00105">
    <property type="entry name" value="KH-I"/>
    <property type="match status" value="1"/>
</dbReference>
<evidence type="ECO:0000313" key="4">
    <source>
        <dbReference type="EMBL" id="RCN49570.1"/>
    </source>
</evidence>
<comment type="caution">
    <text evidence="4">The sequence shown here is derived from an EMBL/GenBank/DDBJ whole genome shotgun (WGS) entry which is preliminary data.</text>
</comment>
<keyword evidence="5" id="KW-1185">Reference proteome</keyword>
<feature type="domain" description="K Homology" evidence="3">
    <location>
        <begin position="350"/>
        <end position="421"/>
    </location>
</feature>
<feature type="compositionally biased region" description="Polar residues" evidence="2">
    <location>
        <begin position="329"/>
        <end position="340"/>
    </location>
</feature>
<evidence type="ECO:0000256" key="1">
    <source>
        <dbReference type="PROSITE-ProRule" id="PRU00117"/>
    </source>
</evidence>
<protein>
    <submittedName>
        <fullName evidence="4">KH domain protein</fullName>
    </submittedName>
</protein>
<dbReference type="OrthoDB" id="5838967at2759"/>
<dbReference type="InterPro" id="IPR004087">
    <property type="entry name" value="KH_dom"/>
</dbReference>
<feature type="compositionally biased region" description="Polar residues" evidence="2">
    <location>
        <begin position="295"/>
        <end position="317"/>
    </location>
</feature>
<dbReference type="GO" id="GO:0003723">
    <property type="term" value="F:RNA binding"/>
    <property type="evidence" value="ECO:0007669"/>
    <property type="project" value="UniProtKB-UniRule"/>
</dbReference>
<feature type="compositionally biased region" description="Low complexity" evidence="2">
    <location>
        <begin position="318"/>
        <end position="328"/>
    </location>
</feature>
<evidence type="ECO:0000256" key="2">
    <source>
        <dbReference type="SAM" id="MobiDB-lite"/>
    </source>
</evidence>
<sequence length="463" mass="51150">LEGIKTASPQFHRYHWAESVGCGDRGGFRCIWALERVSGRTTMYPLLPAPPSMYSSLSESTVLSSAEPKTEPVCTFFEASKEFLQFLSARSGMHEILLYEDTLGVEIKLEANGFRITHPPEIPVKPIEMGLKKLFYDVEFTKCLRLSALRLRCPGSQELFLTPPQYALLHETKLAVTRNAGLADILVSIFSECFRNYSSENLVVIIKMDHDGRACMFGTHDSIVGGRVAVRRMFNENGLGPFEFRPSATPPVDVDSNNNKLSTVDNQTTPFDHKTADGWTTDMSRPPPPLPDAVDTNNLENTNSQSSSMGRGQTTDQSGSSNSFGNGSQLTSSELASSNTEPPPVVIAEQRKSIRFFVSMSDAPRLIGSRGANKRRIEQLTGCNVLLHTEKKEHGEFPVEVFASSSKRCELARQHILSFLASGHTTVDEASASMSGTKNKDVRVRPKVHLDISPKKLQKKHAD</sequence>
<name>A0A368H2R6_ANCCA</name>
<gene>
    <name evidence="4" type="ORF">ANCCAN_04342</name>
</gene>
<dbReference type="PROSITE" id="PS50084">
    <property type="entry name" value="KH_TYPE_1"/>
    <property type="match status" value="1"/>
</dbReference>
<dbReference type="InterPro" id="IPR004088">
    <property type="entry name" value="KH_dom_type_1"/>
</dbReference>
<dbReference type="EMBL" id="JOJR01000032">
    <property type="protein sequence ID" value="RCN49570.1"/>
    <property type="molecule type" value="Genomic_DNA"/>
</dbReference>
<dbReference type="SUPFAM" id="SSF54791">
    <property type="entry name" value="Eukaryotic type KH-domain (KH-domain type I)"/>
    <property type="match status" value="1"/>
</dbReference>
<feature type="non-terminal residue" evidence="4">
    <location>
        <position position="1"/>
    </location>
</feature>
<dbReference type="SMART" id="SM00322">
    <property type="entry name" value="KH"/>
    <property type="match status" value="1"/>
</dbReference>
<keyword evidence="1" id="KW-0694">RNA-binding</keyword>
<evidence type="ECO:0000313" key="5">
    <source>
        <dbReference type="Proteomes" id="UP000252519"/>
    </source>
</evidence>
<reference evidence="4 5" key="1">
    <citation type="submission" date="2014-10" db="EMBL/GenBank/DDBJ databases">
        <title>Draft genome of the hookworm Ancylostoma caninum.</title>
        <authorList>
            <person name="Mitreva M."/>
        </authorList>
    </citation>
    <scope>NUCLEOTIDE SEQUENCE [LARGE SCALE GENOMIC DNA]</scope>
    <source>
        <strain evidence="4 5">Baltimore</strain>
    </source>
</reference>
<accession>A0A368H2R6</accession>
<evidence type="ECO:0000259" key="3">
    <source>
        <dbReference type="SMART" id="SM00322"/>
    </source>
</evidence>
<organism evidence="4 5">
    <name type="scientific">Ancylostoma caninum</name>
    <name type="common">Dog hookworm</name>
    <dbReference type="NCBI Taxonomy" id="29170"/>
    <lineage>
        <taxon>Eukaryota</taxon>
        <taxon>Metazoa</taxon>
        <taxon>Ecdysozoa</taxon>
        <taxon>Nematoda</taxon>
        <taxon>Chromadorea</taxon>
        <taxon>Rhabditida</taxon>
        <taxon>Rhabditina</taxon>
        <taxon>Rhabditomorpha</taxon>
        <taxon>Strongyloidea</taxon>
        <taxon>Ancylostomatidae</taxon>
        <taxon>Ancylostomatinae</taxon>
        <taxon>Ancylostoma</taxon>
    </lineage>
</organism>
<proteinExistence type="predicted"/>
<dbReference type="Gene3D" id="3.30.1370.10">
    <property type="entry name" value="K Homology domain, type 1"/>
    <property type="match status" value="1"/>
</dbReference>
<dbReference type="InterPro" id="IPR036612">
    <property type="entry name" value="KH_dom_type_1_sf"/>
</dbReference>
<feature type="region of interest" description="Disordered" evidence="2">
    <location>
        <begin position="242"/>
        <end position="343"/>
    </location>
</feature>
<dbReference type="Proteomes" id="UP000252519">
    <property type="component" value="Unassembled WGS sequence"/>
</dbReference>
<dbReference type="AlphaFoldDB" id="A0A368H2R6"/>